<keyword evidence="3" id="KW-1185">Reference proteome</keyword>
<dbReference type="EMBL" id="KN831947">
    <property type="protein sequence ID" value="KIO12546.1"/>
    <property type="molecule type" value="Genomic_DNA"/>
</dbReference>
<organism evidence="2 3">
    <name type="scientific">Pisolithus tinctorius Marx 270</name>
    <dbReference type="NCBI Taxonomy" id="870435"/>
    <lineage>
        <taxon>Eukaryota</taxon>
        <taxon>Fungi</taxon>
        <taxon>Dikarya</taxon>
        <taxon>Basidiomycota</taxon>
        <taxon>Agaricomycotina</taxon>
        <taxon>Agaricomycetes</taxon>
        <taxon>Agaricomycetidae</taxon>
        <taxon>Boletales</taxon>
        <taxon>Sclerodermatineae</taxon>
        <taxon>Pisolithaceae</taxon>
        <taxon>Pisolithus</taxon>
    </lineage>
</organism>
<gene>
    <name evidence="2" type="ORF">M404DRAFT_993536</name>
</gene>
<reference evidence="3" key="2">
    <citation type="submission" date="2015-01" db="EMBL/GenBank/DDBJ databases">
        <title>Evolutionary Origins and Diversification of the Mycorrhizal Mutualists.</title>
        <authorList>
            <consortium name="DOE Joint Genome Institute"/>
            <consortium name="Mycorrhizal Genomics Consortium"/>
            <person name="Kohler A."/>
            <person name="Kuo A."/>
            <person name="Nagy L.G."/>
            <person name="Floudas D."/>
            <person name="Copeland A."/>
            <person name="Barry K.W."/>
            <person name="Cichocki N."/>
            <person name="Veneault-Fourrey C."/>
            <person name="LaButti K."/>
            <person name="Lindquist E.A."/>
            <person name="Lipzen A."/>
            <person name="Lundell T."/>
            <person name="Morin E."/>
            <person name="Murat C."/>
            <person name="Riley R."/>
            <person name="Ohm R."/>
            <person name="Sun H."/>
            <person name="Tunlid A."/>
            <person name="Henrissat B."/>
            <person name="Grigoriev I.V."/>
            <person name="Hibbett D.S."/>
            <person name="Martin F."/>
        </authorList>
    </citation>
    <scope>NUCLEOTIDE SEQUENCE [LARGE SCALE GENOMIC DNA]</scope>
    <source>
        <strain evidence="3">Marx 270</strain>
    </source>
</reference>
<dbReference type="AlphaFoldDB" id="A0A0C3PTK3"/>
<proteinExistence type="predicted"/>
<dbReference type="InParanoid" id="A0A0C3PTK3"/>
<accession>A0A0C3PTK3</accession>
<feature type="region of interest" description="Disordered" evidence="1">
    <location>
        <begin position="26"/>
        <end position="59"/>
    </location>
</feature>
<dbReference type="Proteomes" id="UP000054217">
    <property type="component" value="Unassembled WGS sequence"/>
</dbReference>
<dbReference type="HOGENOM" id="CLU_2961825_0_0_1"/>
<evidence type="ECO:0000256" key="1">
    <source>
        <dbReference type="SAM" id="MobiDB-lite"/>
    </source>
</evidence>
<evidence type="ECO:0000313" key="2">
    <source>
        <dbReference type="EMBL" id="KIO12546.1"/>
    </source>
</evidence>
<reference evidence="2 3" key="1">
    <citation type="submission" date="2014-04" db="EMBL/GenBank/DDBJ databases">
        <authorList>
            <consortium name="DOE Joint Genome Institute"/>
            <person name="Kuo A."/>
            <person name="Kohler A."/>
            <person name="Costa M.D."/>
            <person name="Nagy L.G."/>
            <person name="Floudas D."/>
            <person name="Copeland A."/>
            <person name="Barry K.W."/>
            <person name="Cichocki N."/>
            <person name="Veneault-Fourrey C."/>
            <person name="LaButti K."/>
            <person name="Lindquist E.A."/>
            <person name="Lipzen A."/>
            <person name="Lundell T."/>
            <person name="Morin E."/>
            <person name="Murat C."/>
            <person name="Sun H."/>
            <person name="Tunlid A."/>
            <person name="Henrissat B."/>
            <person name="Grigoriev I.V."/>
            <person name="Hibbett D.S."/>
            <person name="Martin F."/>
            <person name="Nordberg H.P."/>
            <person name="Cantor M.N."/>
            <person name="Hua S.X."/>
        </authorList>
    </citation>
    <scope>NUCLEOTIDE SEQUENCE [LARGE SCALE GENOMIC DNA]</scope>
    <source>
        <strain evidence="2 3">Marx 270</strain>
    </source>
</reference>
<evidence type="ECO:0000313" key="3">
    <source>
        <dbReference type="Proteomes" id="UP000054217"/>
    </source>
</evidence>
<protein>
    <submittedName>
        <fullName evidence="2">Uncharacterized protein</fullName>
    </submittedName>
</protein>
<name>A0A0C3PTK3_PISTI</name>
<sequence>MAGFVLNFSVDLLSAPRALFLHLHTLDRPSTTPRGLPTEHRRSPPAPSPVSLFSTSPGA</sequence>